<sequence length="332" mass="36598">MAETRFKIVAATIALITCVLLFTQWQYFPISRKPTSIILDRQDLAAYDRNITTRANDRNDAVPGWSSPLSTYLATPFDQLDDKGKAVVIGKQMVCMLDEDLESTHSPQSSFTDPKDLDKARHGWTYSRVAIADHGDDFLSDTVHSTKSQANGIIYPVSWGTYQSLFNLRDGVIVATTNYGPAFQNGNLELGIPSHKLVPLRQWSDLVFLALQKTIAEVGTGSVKGINHVFRHNLINDEMKEKLAMITGGTDIYDYPGKWPGLSYPITETQALAALSTANGKGVAYLLGTHKSQMGIRAIDRVNIFNCPGLYGGEEGPQWCLYLHVVDGPLAS</sequence>
<proteinExistence type="predicted"/>
<dbReference type="EMBL" id="ML993594">
    <property type="protein sequence ID" value="KAF2167265.1"/>
    <property type="molecule type" value="Genomic_DNA"/>
</dbReference>
<name>A0A6A6CJE3_ZASCE</name>
<protein>
    <submittedName>
        <fullName evidence="1">Uncharacterized protein</fullName>
    </submittedName>
</protein>
<reference evidence="1" key="1">
    <citation type="journal article" date="2020" name="Stud. Mycol.">
        <title>101 Dothideomycetes genomes: a test case for predicting lifestyles and emergence of pathogens.</title>
        <authorList>
            <person name="Haridas S."/>
            <person name="Albert R."/>
            <person name="Binder M."/>
            <person name="Bloem J."/>
            <person name="Labutti K."/>
            <person name="Salamov A."/>
            <person name="Andreopoulos B."/>
            <person name="Baker S."/>
            <person name="Barry K."/>
            <person name="Bills G."/>
            <person name="Bluhm B."/>
            <person name="Cannon C."/>
            <person name="Castanera R."/>
            <person name="Culley D."/>
            <person name="Daum C."/>
            <person name="Ezra D."/>
            <person name="Gonzalez J."/>
            <person name="Henrissat B."/>
            <person name="Kuo A."/>
            <person name="Liang C."/>
            <person name="Lipzen A."/>
            <person name="Lutzoni F."/>
            <person name="Magnuson J."/>
            <person name="Mondo S."/>
            <person name="Nolan M."/>
            <person name="Ohm R."/>
            <person name="Pangilinan J."/>
            <person name="Park H.-J."/>
            <person name="Ramirez L."/>
            <person name="Alfaro M."/>
            <person name="Sun H."/>
            <person name="Tritt A."/>
            <person name="Yoshinaga Y."/>
            <person name="Zwiers L.-H."/>
            <person name="Turgeon B."/>
            <person name="Goodwin S."/>
            <person name="Spatafora J."/>
            <person name="Crous P."/>
            <person name="Grigoriev I."/>
        </authorList>
    </citation>
    <scope>NUCLEOTIDE SEQUENCE</scope>
    <source>
        <strain evidence="1">ATCC 36951</strain>
    </source>
</reference>
<organism evidence="1 2">
    <name type="scientific">Zasmidium cellare ATCC 36951</name>
    <dbReference type="NCBI Taxonomy" id="1080233"/>
    <lineage>
        <taxon>Eukaryota</taxon>
        <taxon>Fungi</taxon>
        <taxon>Dikarya</taxon>
        <taxon>Ascomycota</taxon>
        <taxon>Pezizomycotina</taxon>
        <taxon>Dothideomycetes</taxon>
        <taxon>Dothideomycetidae</taxon>
        <taxon>Mycosphaerellales</taxon>
        <taxon>Mycosphaerellaceae</taxon>
        <taxon>Zasmidium</taxon>
    </lineage>
</organism>
<accession>A0A6A6CJE3</accession>
<keyword evidence="2" id="KW-1185">Reference proteome</keyword>
<dbReference type="GeneID" id="54559727"/>
<gene>
    <name evidence="1" type="ORF">M409DRAFT_22692</name>
</gene>
<evidence type="ECO:0000313" key="2">
    <source>
        <dbReference type="Proteomes" id="UP000799537"/>
    </source>
</evidence>
<dbReference type="RefSeq" id="XP_033668154.1">
    <property type="nucleotide sequence ID" value="XM_033806455.1"/>
</dbReference>
<evidence type="ECO:0000313" key="1">
    <source>
        <dbReference type="EMBL" id="KAF2167265.1"/>
    </source>
</evidence>
<dbReference type="AlphaFoldDB" id="A0A6A6CJE3"/>
<dbReference type="OrthoDB" id="5337308at2759"/>
<dbReference type="Proteomes" id="UP000799537">
    <property type="component" value="Unassembled WGS sequence"/>
</dbReference>